<dbReference type="AlphaFoldDB" id="A0A5J6X107"/>
<sequence length="63" mass="7505">MEHRLIEIKGEVLFEEYLHSLGVTPRHLDQEQEIYLQDRHLAAIRRVKGELRFFLHAAELTHA</sequence>
<protein>
    <recommendedName>
        <fullName evidence="3">CYTH domain-containing protein</fullName>
    </recommendedName>
</protein>
<keyword evidence="2" id="KW-1185">Reference proteome</keyword>
<dbReference type="OrthoDB" id="5591368at2"/>
<gene>
    <name evidence="1" type="ORF">FE240_18310</name>
</gene>
<evidence type="ECO:0000313" key="1">
    <source>
        <dbReference type="EMBL" id="QFI56460.1"/>
    </source>
</evidence>
<organism evidence="1 2">
    <name type="scientific">Aeromonas simiae</name>
    <dbReference type="NCBI Taxonomy" id="218936"/>
    <lineage>
        <taxon>Bacteria</taxon>
        <taxon>Pseudomonadati</taxon>
        <taxon>Pseudomonadota</taxon>
        <taxon>Gammaproteobacteria</taxon>
        <taxon>Aeromonadales</taxon>
        <taxon>Aeromonadaceae</taxon>
        <taxon>Aeromonas</taxon>
    </lineage>
</organism>
<reference evidence="1 2" key="1">
    <citation type="submission" date="2019-05" db="EMBL/GenBank/DDBJ databases">
        <title>OXA-830, a novel chromosomally encoded expanded-spectrum class D beta-lactamase in Aeromonas simiae.</title>
        <authorList>
            <person name="Zhou W."/>
            <person name="Chen Q."/>
        </authorList>
    </citation>
    <scope>NUCLEOTIDE SEQUENCE [LARGE SCALE GENOMIC DNA]</scope>
    <source>
        <strain evidence="1 2">A6</strain>
    </source>
</reference>
<accession>A0A5J6X107</accession>
<dbReference type="KEGG" id="asim:FE240_18310"/>
<dbReference type="EMBL" id="CP040449">
    <property type="protein sequence ID" value="QFI56460.1"/>
    <property type="molecule type" value="Genomic_DNA"/>
</dbReference>
<name>A0A5J6X107_9GAMM</name>
<evidence type="ECO:0008006" key="3">
    <source>
        <dbReference type="Google" id="ProtNLM"/>
    </source>
</evidence>
<proteinExistence type="predicted"/>
<dbReference type="Proteomes" id="UP000594034">
    <property type="component" value="Chromosome"/>
</dbReference>
<evidence type="ECO:0000313" key="2">
    <source>
        <dbReference type="Proteomes" id="UP000594034"/>
    </source>
</evidence>
<dbReference type="RefSeq" id="WP_042047584.1">
    <property type="nucleotide sequence ID" value="NZ_CDBY01000061.1"/>
</dbReference>